<name>A0ABD2Z6U7_9GENT</name>
<evidence type="ECO:0000313" key="1">
    <source>
        <dbReference type="EMBL" id="KAL3514556.1"/>
    </source>
</evidence>
<keyword evidence="2" id="KW-1185">Reference proteome</keyword>
<organism evidence="1 2">
    <name type="scientific">Cinchona calisaya</name>
    <dbReference type="NCBI Taxonomy" id="153742"/>
    <lineage>
        <taxon>Eukaryota</taxon>
        <taxon>Viridiplantae</taxon>
        <taxon>Streptophyta</taxon>
        <taxon>Embryophyta</taxon>
        <taxon>Tracheophyta</taxon>
        <taxon>Spermatophyta</taxon>
        <taxon>Magnoliopsida</taxon>
        <taxon>eudicotyledons</taxon>
        <taxon>Gunneridae</taxon>
        <taxon>Pentapetalae</taxon>
        <taxon>asterids</taxon>
        <taxon>lamiids</taxon>
        <taxon>Gentianales</taxon>
        <taxon>Rubiaceae</taxon>
        <taxon>Cinchonoideae</taxon>
        <taxon>Cinchoneae</taxon>
        <taxon>Cinchona</taxon>
    </lineage>
</organism>
<dbReference type="AlphaFoldDB" id="A0ABD2Z6U7"/>
<dbReference type="Proteomes" id="UP001630127">
    <property type="component" value="Unassembled WGS sequence"/>
</dbReference>
<reference evidence="1 2" key="1">
    <citation type="submission" date="2024-11" db="EMBL/GenBank/DDBJ databases">
        <title>A near-complete genome assembly of Cinchona calisaya.</title>
        <authorList>
            <person name="Lian D.C."/>
            <person name="Zhao X.W."/>
            <person name="Wei L."/>
        </authorList>
    </citation>
    <scope>NUCLEOTIDE SEQUENCE [LARGE SCALE GENOMIC DNA]</scope>
    <source>
        <tissue evidence="1">Nenye</tissue>
    </source>
</reference>
<sequence>MESGLSDAANSTCGCLNNSYYNDHYRQRKHCEASYRHKFSCLISSRSFRCPCQGLVHCIDIKIVISSGYKHDGRRVFLEFDSERLDMYQVVAPFLLYLVICSKDDEISC</sequence>
<proteinExistence type="predicted"/>
<dbReference type="EMBL" id="JBJUIK010000011">
    <property type="protein sequence ID" value="KAL3514556.1"/>
    <property type="molecule type" value="Genomic_DNA"/>
</dbReference>
<gene>
    <name evidence="1" type="ORF">ACH5RR_027273</name>
</gene>
<protein>
    <submittedName>
        <fullName evidence="1">Uncharacterized protein</fullName>
    </submittedName>
</protein>
<evidence type="ECO:0000313" key="2">
    <source>
        <dbReference type="Proteomes" id="UP001630127"/>
    </source>
</evidence>
<comment type="caution">
    <text evidence="1">The sequence shown here is derived from an EMBL/GenBank/DDBJ whole genome shotgun (WGS) entry which is preliminary data.</text>
</comment>
<accession>A0ABD2Z6U7</accession>